<sequence>MAPSSLIWECVKNNSSFIRKSTNMRVMSSEAGNLCGLNSYKFSGLASSKVLDISGKKSGAKESIMMTTSHKKASRHARPGSILLSTGVKKSSKKGLAQISKALEGGFYRRDLMEVARAKYVKVKTSFKKKKLVFKSRRASK</sequence>
<keyword evidence="2" id="KW-0689">Ribosomal protein</keyword>
<dbReference type="AlphaFoldDB" id="A0A7S3HKR6"/>
<evidence type="ECO:0000256" key="2">
    <source>
        <dbReference type="ARBA" id="ARBA00022980"/>
    </source>
</evidence>
<dbReference type="GO" id="GO:0005840">
    <property type="term" value="C:ribosome"/>
    <property type="evidence" value="ECO:0007669"/>
    <property type="project" value="UniProtKB-KW"/>
</dbReference>
<evidence type="ECO:0000259" key="4">
    <source>
        <dbReference type="Pfam" id="PF01778"/>
    </source>
</evidence>
<keyword evidence="3" id="KW-0687">Ribonucleoprotein</keyword>
<reference evidence="5" key="1">
    <citation type="submission" date="2021-01" db="EMBL/GenBank/DDBJ databases">
        <authorList>
            <person name="Corre E."/>
            <person name="Pelletier E."/>
            <person name="Niang G."/>
            <person name="Scheremetjew M."/>
            <person name="Finn R."/>
            <person name="Kale V."/>
            <person name="Holt S."/>
            <person name="Cochrane G."/>
            <person name="Meng A."/>
            <person name="Brown T."/>
            <person name="Cohen L."/>
        </authorList>
    </citation>
    <scope>NUCLEOTIDE SEQUENCE</scope>
    <source>
        <strain evidence="5">CCAP 955/1</strain>
    </source>
</reference>
<accession>A0A7S3HKR6</accession>
<dbReference type="GO" id="GO:0003735">
    <property type="term" value="F:structural constituent of ribosome"/>
    <property type="evidence" value="ECO:0007669"/>
    <property type="project" value="InterPro"/>
</dbReference>
<name>A0A7S3HKR6_9STRA</name>
<dbReference type="GO" id="GO:1990904">
    <property type="term" value="C:ribonucleoprotein complex"/>
    <property type="evidence" value="ECO:0007669"/>
    <property type="project" value="UniProtKB-KW"/>
</dbReference>
<organism evidence="5">
    <name type="scientific">Spumella elongata</name>
    <dbReference type="NCBI Taxonomy" id="89044"/>
    <lineage>
        <taxon>Eukaryota</taxon>
        <taxon>Sar</taxon>
        <taxon>Stramenopiles</taxon>
        <taxon>Ochrophyta</taxon>
        <taxon>Chrysophyceae</taxon>
        <taxon>Chromulinales</taxon>
        <taxon>Chromulinaceae</taxon>
        <taxon>Spumella</taxon>
    </lineage>
</organism>
<dbReference type="Gene3D" id="3.30.390.110">
    <property type="match status" value="1"/>
</dbReference>
<dbReference type="EMBL" id="HBIC01052171">
    <property type="protein sequence ID" value="CAE0297868.1"/>
    <property type="molecule type" value="Transcribed_RNA"/>
</dbReference>
<dbReference type="InterPro" id="IPR029004">
    <property type="entry name" value="Ribosomal_eL28/Mak16"/>
</dbReference>
<proteinExistence type="inferred from homology"/>
<feature type="domain" description="Ribosomal eL28/Mak16" evidence="4">
    <location>
        <begin position="6"/>
        <end position="125"/>
    </location>
</feature>
<evidence type="ECO:0000256" key="1">
    <source>
        <dbReference type="ARBA" id="ARBA00007926"/>
    </source>
</evidence>
<dbReference type="Pfam" id="PF01778">
    <property type="entry name" value="Ribosomal_L28e"/>
    <property type="match status" value="1"/>
</dbReference>
<dbReference type="InterPro" id="IPR002672">
    <property type="entry name" value="Ribosomal_eL28"/>
</dbReference>
<evidence type="ECO:0000256" key="3">
    <source>
        <dbReference type="ARBA" id="ARBA00023274"/>
    </source>
</evidence>
<protein>
    <recommendedName>
        <fullName evidence="4">Ribosomal eL28/Mak16 domain-containing protein</fullName>
    </recommendedName>
</protein>
<comment type="similarity">
    <text evidence="1">Belongs to the eukaryotic ribosomal protein eL28 family.</text>
</comment>
<dbReference type="PANTHER" id="PTHR10544">
    <property type="entry name" value="60S RIBOSOMAL PROTEIN L28"/>
    <property type="match status" value="1"/>
</dbReference>
<gene>
    <name evidence="5" type="ORF">SELO1098_LOCUS26722</name>
</gene>
<evidence type="ECO:0000313" key="5">
    <source>
        <dbReference type="EMBL" id="CAE0297868.1"/>
    </source>
</evidence>
<dbReference type="GO" id="GO:0006412">
    <property type="term" value="P:translation"/>
    <property type="evidence" value="ECO:0007669"/>
    <property type="project" value="InterPro"/>
</dbReference>